<evidence type="ECO:0000256" key="2">
    <source>
        <dbReference type="ARBA" id="ARBA00022777"/>
    </source>
</evidence>
<evidence type="ECO:0000313" key="6">
    <source>
        <dbReference type="EMBL" id="SER45050.1"/>
    </source>
</evidence>
<dbReference type="InterPro" id="IPR029016">
    <property type="entry name" value="GAF-like_dom_sf"/>
</dbReference>
<dbReference type="InterPro" id="IPR036890">
    <property type="entry name" value="HATPase_C_sf"/>
</dbReference>
<accession>A0A1H9PA38</accession>
<name>A0A1H9PA38_9PSEU</name>
<dbReference type="InterPro" id="IPR050482">
    <property type="entry name" value="Sensor_HK_TwoCompSys"/>
</dbReference>
<dbReference type="CDD" id="cd16917">
    <property type="entry name" value="HATPase_UhpB-NarQ-NarX-like"/>
    <property type="match status" value="1"/>
</dbReference>
<dbReference type="Proteomes" id="UP000199051">
    <property type="component" value="Unassembled WGS sequence"/>
</dbReference>
<feature type="domain" description="Histidine kinase/HSP90-like ATPase" evidence="5">
    <location>
        <begin position="288"/>
        <end position="378"/>
    </location>
</feature>
<evidence type="ECO:0000259" key="4">
    <source>
        <dbReference type="SMART" id="SM00065"/>
    </source>
</evidence>
<gene>
    <name evidence="6" type="ORF">SAMN04487818_103361</name>
</gene>
<dbReference type="GO" id="GO:0016020">
    <property type="term" value="C:membrane"/>
    <property type="evidence" value="ECO:0007669"/>
    <property type="project" value="InterPro"/>
</dbReference>
<dbReference type="Gene3D" id="3.30.565.10">
    <property type="entry name" value="Histidine kinase-like ATPase, C-terminal domain"/>
    <property type="match status" value="1"/>
</dbReference>
<evidence type="ECO:0000256" key="1">
    <source>
        <dbReference type="ARBA" id="ARBA00022679"/>
    </source>
</evidence>
<dbReference type="SUPFAM" id="SSF55781">
    <property type="entry name" value="GAF domain-like"/>
    <property type="match status" value="1"/>
</dbReference>
<dbReference type="Gene3D" id="1.20.5.1930">
    <property type="match status" value="1"/>
</dbReference>
<dbReference type="InterPro" id="IPR003018">
    <property type="entry name" value="GAF"/>
</dbReference>
<evidence type="ECO:0000256" key="3">
    <source>
        <dbReference type="ARBA" id="ARBA00023012"/>
    </source>
</evidence>
<dbReference type="Pfam" id="PF07730">
    <property type="entry name" value="HisKA_3"/>
    <property type="match status" value="1"/>
</dbReference>
<dbReference type="SMART" id="SM00065">
    <property type="entry name" value="GAF"/>
    <property type="match status" value="1"/>
</dbReference>
<keyword evidence="1" id="KW-0808">Transferase</keyword>
<organism evidence="6 7">
    <name type="scientific">Actinokineospora terrae</name>
    <dbReference type="NCBI Taxonomy" id="155974"/>
    <lineage>
        <taxon>Bacteria</taxon>
        <taxon>Bacillati</taxon>
        <taxon>Actinomycetota</taxon>
        <taxon>Actinomycetes</taxon>
        <taxon>Pseudonocardiales</taxon>
        <taxon>Pseudonocardiaceae</taxon>
        <taxon>Actinokineospora</taxon>
    </lineage>
</organism>
<dbReference type="Gene3D" id="3.30.450.40">
    <property type="match status" value="1"/>
</dbReference>
<feature type="domain" description="GAF" evidence="4">
    <location>
        <begin position="28"/>
        <end position="174"/>
    </location>
</feature>
<dbReference type="GO" id="GO:0000155">
    <property type="term" value="F:phosphorelay sensor kinase activity"/>
    <property type="evidence" value="ECO:0007669"/>
    <property type="project" value="InterPro"/>
</dbReference>
<dbReference type="InterPro" id="IPR011712">
    <property type="entry name" value="Sig_transdc_His_kin_sub3_dim/P"/>
</dbReference>
<dbReference type="Pfam" id="PF13185">
    <property type="entry name" value="GAF_2"/>
    <property type="match status" value="1"/>
</dbReference>
<proteinExistence type="predicted"/>
<dbReference type="GO" id="GO:0046983">
    <property type="term" value="F:protein dimerization activity"/>
    <property type="evidence" value="ECO:0007669"/>
    <property type="project" value="InterPro"/>
</dbReference>
<dbReference type="AlphaFoldDB" id="A0A1H9PA38"/>
<sequence>MVTMDPTLAARTLTASTEIATAALSGQDPDAVLDLVVRAAAELAEADLGLVMAGSDDGSLTVEAAYGARATNPIGLVLSSRSSAARVARGGVPIVADDVTTDPRTSPYVPRELTAYGPFAAAPFGTRESRLGALTVYRRRGRKPFTGGTVEVLTAFAAQAGLVLVLAEGRNAHERVGLYEERERIARDLHDVIIQRLYAAGMQLDLLARRPTRKLPKPDATRLTDAVDQLDAAIADVRAVVRTLRNPDPAPQADLAESVEAEVATARELLGFDPSFEITGDIADVPADLADHLRAALREALSNVVRHAGALRVAVHLVRTPATLRLTIADDGCGIPQGVSERGLKNLRERAEQVDGHCHVRSSPRSGTTVTWEVPLRRVSRPL</sequence>
<dbReference type="SUPFAM" id="SSF55874">
    <property type="entry name" value="ATPase domain of HSP90 chaperone/DNA topoisomerase II/histidine kinase"/>
    <property type="match status" value="1"/>
</dbReference>
<dbReference type="EMBL" id="FOGI01000003">
    <property type="protein sequence ID" value="SER45050.1"/>
    <property type="molecule type" value="Genomic_DNA"/>
</dbReference>
<dbReference type="PANTHER" id="PTHR24421:SF56">
    <property type="entry name" value="OXYGEN SENSOR HISTIDINE KINASE RESPONSE REGULATOR DOST"/>
    <property type="match status" value="1"/>
</dbReference>
<keyword evidence="2 6" id="KW-0418">Kinase</keyword>
<evidence type="ECO:0000313" key="7">
    <source>
        <dbReference type="Proteomes" id="UP000199051"/>
    </source>
</evidence>
<protein>
    <submittedName>
        <fullName evidence="6">Histidine kinase-, DNA gyrase B-, and HSP90-like ATPase</fullName>
    </submittedName>
</protein>
<dbReference type="STRING" id="155974.SAMN04487818_103361"/>
<evidence type="ECO:0000259" key="5">
    <source>
        <dbReference type="SMART" id="SM00387"/>
    </source>
</evidence>
<reference evidence="7" key="1">
    <citation type="submission" date="2016-10" db="EMBL/GenBank/DDBJ databases">
        <authorList>
            <person name="Varghese N."/>
            <person name="Submissions S."/>
        </authorList>
    </citation>
    <scope>NUCLEOTIDE SEQUENCE [LARGE SCALE GENOMIC DNA]</scope>
    <source>
        <strain evidence="7">DSM 44260</strain>
    </source>
</reference>
<dbReference type="InterPro" id="IPR003594">
    <property type="entry name" value="HATPase_dom"/>
</dbReference>
<keyword evidence="3" id="KW-0902">Two-component regulatory system</keyword>
<keyword evidence="7" id="KW-1185">Reference proteome</keyword>
<dbReference type="SMART" id="SM00387">
    <property type="entry name" value="HATPase_c"/>
    <property type="match status" value="1"/>
</dbReference>
<dbReference type="PANTHER" id="PTHR24421">
    <property type="entry name" value="NITRATE/NITRITE SENSOR PROTEIN NARX-RELATED"/>
    <property type="match status" value="1"/>
</dbReference>
<dbReference type="Pfam" id="PF02518">
    <property type="entry name" value="HATPase_c"/>
    <property type="match status" value="1"/>
</dbReference>